<dbReference type="Proteomes" id="UP000591131">
    <property type="component" value="Unassembled WGS sequence"/>
</dbReference>
<dbReference type="OrthoDB" id="411871at2759"/>
<dbReference type="Pfam" id="PF00078">
    <property type="entry name" value="RVT_1"/>
    <property type="match status" value="1"/>
</dbReference>
<comment type="caution">
    <text evidence="3">The sequence shown here is derived from an EMBL/GenBank/DDBJ whole genome shotgun (WGS) entry which is preliminary data.</text>
</comment>
<dbReference type="PANTHER" id="PTHR33332">
    <property type="entry name" value="REVERSE TRANSCRIPTASE DOMAIN-CONTAINING PROTEIN"/>
    <property type="match status" value="1"/>
</dbReference>
<feature type="domain" description="RNase H type-1" evidence="2">
    <location>
        <begin position="308"/>
        <end position="426"/>
    </location>
</feature>
<feature type="domain" description="Reverse transcriptase" evidence="1">
    <location>
        <begin position="1"/>
        <end position="117"/>
    </location>
</feature>
<dbReference type="AlphaFoldDB" id="A0A7J6M7E1"/>
<dbReference type="InterPro" id="IPR002156">
    <property type="entry name" value="RNaseH_domain"/>
</dbReference>
<name>A0A7J6M7E1_PERCH</name>
<dbReference type="EMBL" id="JAAPAO010000210">
    <property type="protein sequence ID" value="KAF4667488.1"/>
    <property type="molecule type" value="Genomic_DNA"/>
</dbReference>
<feature type="non-terminal residue" evidence="3">
    <location>
        <position position="497"/>
    </location>
</feature>
<dbReference type="InterPro" id="IPR000477">
    <property type="entry name" value="RT_dom"/>
</dbReference>
<gene>
    <name evidence="3" type="ORF">FOL47_003566</name>
</gene>
<protein>
    <submittedName>
        <fullName evidence="3">Uncharacterized protein</fullName>
    </submittedName>
</protein>
<dbReference type="InterPro" id="IPR012337">
    <property type="entry name" value="RNaseH-like_sf"/>
</dbReference>
<evidence type="ECO:0000313" key="3">
    <source>
        <dbReference type="EMBL" id="KAF4667488.1"/>
    </source>
</evidence>
<reference evidence="3 4" key="1">
    <citation type="submission" date="2020-04" db="EMBL/GenBank/DDBJ databases">
        <title>Perkinsus chesapeaki whole genome sequence.</title>
        <authorList>
            <person name="Bogema D.R."/>
        </authorList>
    </citation>
    <scope>NUCLEOTIDE SEQUENCE [LARGE SCALE GENOMIC DNA]</scope>
    <source>
        <strain evidence="3">ATCC PRA-425</strain>
    </source>
</reference>
<dbReference type="PROSITE" id="PS50878">
    <property type="entry name" value="RT_POL"/>
    <property type="match status" value="1"/>
</dbReference>
<dbReference type="GO" id="GO:0004523">
    <property type="term" value="F:RNA-DNA hybrid ribonuclease activity"/>
    <property type="evidence" value="ECO:0007669"/>
    <property type="project" value="InterPro"/>
</dbReference>
<accession>A0A7J6M7E1</accession>
<evidence type="ECO:0000313" key="4">
    <source>
        <dbReference type="Proteomes" id="UP000591131"/>
    </source>
</evidence>
<dbReference type="Gene3D" id="3.30.420.10">
    <property type="entry name" value="Ribonuclease H-like superfamily/Ribonuclease H"/>
    <property type="match status" value="1"/>
</dbReference>
<dbReference type="PROSITE" id="PS50879">
    <property type="entry name" value="RNASE_H_1"/>
    <property type="match status" value="1"/>
</dbReference>
<dbReference type="SUPFAM" id="SSF53098">
    <property type="entry name" value="Ribonuclease H-like"/>
    <property type="match status" value="1"/>
</dbReference>
<dbReference type="CDD" id="cd09276">
    <property type="entry name" value="Rnase_HI_RT_non_LTR"/>
    <property type="match status" value="1"/>
</dbReference>
<proteinExistence type="predicted"/>
<dbReference type="Pfam" id="PF00075">
    <property type="entry name" value="RNase_H"/>
    <property type="match status" value="1"/>
</dbReference>
<dbReference type="GO" id="GO:0003676">
    <property type="term" value="F:nucleic acid binding"/>
    <property type="evidence" value="ECO:0007669"/>
    <property type="project" value="InterPro"/>
</dbReference>
<evidence type="ECO:0000259" key="1">
    <source>
        <dbReference type="PROSITE" id="PS50878"/>
    </source>
</evidence>
<evidence type="ECO:0000259" key="2">
    <source>
        <dbReference type="PROSITE" id="PS50879"/>
    </source>
</evidence>
<sequence length="497" mass="53859">GVSAVYGSDGASLELERGVPQGSALGPFLFLLSTLPLVDEFAGMEEKGVSLTLYADDTTVMVSGGTGPSLVERWRSAEALLLAWAAEAVVSYEPAKSQALLPRTIGDHVLSLDGVPVDIVKVVRVLGVWIDHRLSFQHHIRLKVSEAKAKLGRLRHLGWARAGITGRKIIKTYKVAIQPALAHAVVAWKEGLESATAKSVMLQVTAMVARIALQAPRNSSNAALCVAAGLLPADLELKTTAAARLSALGCARALDQCLAVKGLVLSEGHGSLDKVQCWRGLPTPPWEPSVKTTIRPKEEAKRYAQAALLTGNAIFTDGSGVELHASCWKLSPYATITDCELLGVLEAVRWVVSAADQEESWEVFMDSQAVLKILSSRSTVARRDKARQITLLLAGLPDKVTFHWVPGHSGMPANDRADELAAKGASMTEVSSETEISVRTLRRYQAEAGLLSLRKKRVKGGVPYHFYKMVVDLKRRKAFNRLFEAMMQHLDARRGLL</sequence>
<organism evidence="3 4">
    <name type="scientific">Perkinsus chesapeaki</name>
    <name type="common">Clam parasite</name>
    <name type="synonym">Perkinsus andrewsi</name>
    <dbReference type="NCBI Taxonomy" id="330153"/>
    <lineage>
        <taxon>Eukaryota</taxon>
        <taxon>Sar</taxon>
        <taxon>Alveolata</taxon>
        <taxon>Perkinsozoa</taxon>
        <taxon>Perkinsea</taxon>
        <taxon>Perkinsida</taxon>
        <taxon>Perkinsidae</taxon>
        <taxon>Perkinsus</taxon>
    </lineage>
</organism>
<keyword evidence="4" id="KW-1185">Reference proteome</keyword>
<dbReference type="InterPro" id="IPR036397">
    <property type="entry name" value="RNaseH_sf"/>
</dbReference>